<evidence type="ECO:0000313" key="2">
    <source>
        <dbReference type="Proteomes" id="UP000199230"/>
    </source>
</evidence>
<gene>
    <name evidence="1" type="ORF">SAMN05192546_1173</name>
</gene>
<name>A0A1H3RDW1_9FIRM</name>
<dbReference type="InterPro" id="IPR029470">
    <property type="entry name" value="PDDEXK_4"/>
</dbReference>
<dbReference type="EMBL" id="FNPV01000017">
    <property type="protein sequence ID" value="SDZ23441.1"/>
    <property type="molecule type" value="Genomic_DNA"/>
</dbReference>
<dbReference type="AlphaFoldDB" id="A0A1H3RDW1"/>
<keyword evidence="2" id="KW-1185">Reference proteome</keyword>
<reference evidence="1 2" key="1">
    <citation type="submission" date="2016-10" db="EMBL/GenBank/DDBJ databases">
        <authorList>
            <person name="de Groot N.N."/>
        </authorList>
    </citation>
    <scope>NUCLEOTIDE SEQUENCE [LARGE SCALE GENOMIC DNA]</scope>
    <source>
        <strain evidence="1 2">APO</strain>
    </source>
</reference>
<dbReference type="STRING" id="159292.SAMN05192546_1173"/>
<dbReference type="Proteomes" id="UP000199230">
    <property type="component" value="Unassembled WGS sequence"/>
</dbReference>
<accession>A0A1H3RDW1</accession>
<protein>
    <submittedName>
        <fullName evidence="1">PD-(D/E)XK nuclease superfamily protein</fullName>
    </submittedName>
</protein>
<proteinExistence type="predicted"/>
<sequence length="347" mass="41882">MAGSELKYLIVSFTIGHVPYLFCSKKGCHSIKDILESLTLAEKNNIKINREHTFSNGKRIDILINVRDTMIIAIENKVFSSESDKQTEVYEKSIYEEFPDHEYLFLFLTPNGKLAQSENFKSISYKQLVNQLKQVEFDYRRDIRRKIIFDEFILHVEEYMMNKKSKSISDQTKLYLEYQDTIKKLSEYYKKDSLMVFEEFEGILKNFFGGDKRVFNIKQERGFHQVYKKTWNRTGLFIHHEFWISSEDILSRLDFEYMIEVEGKEKENFFSLFQKEYEKMEGEYRERGISYRPDNRKIAIAYKRIDNYFRPDYVGENKLIEELEHWKFIESAIDRVHKEFLRLYTVK</sequence>
<organism evidence="1 2">
    <name type="scientific">Tindallia californiensis</name>
    <dbReference type="NCBI Taxonomy" id="159292"/>
    <lineage>
        <taxon>Bacteria</taxon>
        <taxon>Bacillati</taxon>
        <taxon>Bacillota</taxon>
        <taxon>Clostridia</taxon>
        <taxon>Peptostreptococcales</taxon>
        <taxon>Tindalliaceae</taxon>
        <taxon>Tindallia</taxon>
    </lineage>
</organism>
<evidence type="ECO:0000313" key="1">
    <source>
        <dbReference type="EMBL" id="SDZ23441.1"/>
    </source>
</evidence>
<dbReference type="Pfam" id="PF14281">
    <property type="entry name" value="PDDEXK_4"/>
    <property type="match status" value="1"/>
</dbReference>